<keyword evidence="3" id="KW-0143">Chaperone</keyword>
<proteinExistence type="inferred from homology"/>
<dbReference type="Pfam" id="PF08583">
    <property type="entry name" value="Cmc1"/>
    <property type="match status" value="1"/>
</dbReference>
<keyword evidence="3" id="KW-0999">Mitochondrion inner membrane</keyword>
<reference evidence="4 5" key="1">
    <citation type="submission" date="2016-11" db="EMBL/GenBank/DDBJ databases">
        <authorList>
            <person name="Jaros S."/>
            <person name="Januszkiewicz K."/>
            <person name="Wedrychowicz H."/>
        </authorList>
    </citation>
    <scope>NUCLEOTIDE SEQUENCE [LARGE SCALE GENOMIC DNA]</scope>
</reference>
<comment type="subcellular location">
    <subcellularLocation>
        <location evidence="3">Mitochondrion inner membrane</location>
    </subcellularLocation>
</comment>
<evidence type="ECO:0000256" key="2">
    <source>
        <dbReference type="ARBA" id="ARBA00023157"/>
    </source>
</evidence>
<evidence type="ECO:0000256" key="1">
    <source>
        <dbReference type="ARBA" id="ARBA00007347"/>
    </source>
</evidence>
<accession>A0A2X0MGZ0</accession>
<keyword evidence="3" id="KW-0472">Membrane</keyword>
<organism evidence="4 5">
    <name type="scientific">Microbotryum silenes-dioicae</name>
    <dbReference type="NCBI Taxonomy" id="796604"/>
    <lineage>
        <taxon>Eukaryota</taxon>
        <taxon>Fungi</taxon>
        <taxon>Dikarya</taxon>
        <taxon>Basidiomycota</taxon>
        <taxon>Pucciniomycotina</taxon>
        <taxon>Microbotryomycetes</taxon>
        <taxon>Microbotryales</taxon>
        <taxon>Microbotryaceae</taxon>
        <taxon>Microbotryum</taxon>
    </lineage>
</organism>
<sequence length="111" mass="12663">MSNPSTPTPHQQYALSRNEEAKVLAQCKIDALRHCEVETACTYHRSISSTDEAHPPFIHRTAFSECAEGRTVSVAWKCRQQFRVMQAMTEEKQDQAKLRYLEDRRGGVALP</sequence>
<gene>
    <name evidence="4" type="primary">BQ5605_C008g05151</name>
    <name evidence="4" type="ORF">BQ5605_C008G05151</name>
</gene>
<comment type="similarity">
    <text evidence="1 3">Belongs to the CMC family.</text>
</comment>
<evidence type="ECO:0000256" key="3">
    <source>
        <dbReference type="RuleBase" id="RU364104"/>
    </source>
</evidence>
<protein>
    <recommendedName>
        <fullName evidence="3">COX assembly mitochondrial protein</fullName>
    </recommendedName>
</protein>
<dbReference type="Proteomes" id="UP000249464">
    <property type="component" value="Unassembled WGS sequence"/>
</dbReference>
<evidence type="ECO:0000313" key="5">
    <source>
        <dbReference type="Proteomes" id="UP000249464"/>
    </source>
</evidence>
<dbReference type="InterPro" id="IPR013892">
    <property type="entry name" value="Cyt_c_biogenesis_Cmc1-like"/>
</dbReference>
<dbReference type="EMBL" id="FQNC01000048">
    <property type="protein sequence ID" value="SGY79508.1"/>
    <property type="molecule type" value="Genomic_DNA"/>
</dbReference>
<dbReference type="AlphaFoldDB" id="A0A2X0MGZ0"/>
<keyword evidence="5" id="KW-1185">Reference proteome</keyword>
<evidence type="ECO:0000313" key="4">
    <source>
        <dbReference type="EMBL" id="SGY79508.1"/>
    </source>
</evidence>
<comment type="function">
    <text evidence="3">Required for mitochondrial cytochrome c oxidase (COX) assembly and respiration.</text>
</comment>
<keyword evidence="3" id="KW-0496">Mitochondrion</keyword>
<name>A0A2X0MGZ0_9BASI</name>
<keyword evidence="2" id="KW-1015">Disulfide bond</keyword>
<dbReference type="GO" id="GO:0005743">
    <property type="term" value="C:mitochondrial inner membrane"/>
    <property type="evidence" value="ECO:0007669"/>
    <property type="project" value="UniProtKB-SubCell"/>
</dbReference>
<dbReference type="STRING" id="796604.A0A2X0MGZ0"/>